<feature type="compositionally biased region" description="Basic residues" evidence="1">
    <location>
        <begin position="17"/>
        <end position="42"/>
    </location>
</feature>
<dbReference type="AlphaFoldDB" id="A0AAV1K5W2"/>
<evidence type="ECO:0000256" key="1">
    <source>
        <dbReference type="SAM" id="MobiDB-lite"/>
    </source>
</evidence>
<evidence type="ECO:0000313" key="3">
    <source>
        <dbReference type="Proteomes" id="UP001497472"/>
    </source>
</evidence>
<feature type="region of interest" description="Disordered" evidence="1">
    <location>
        <begin position="16"/>
        <end position="69"/>
    </location>
</feature>
<dbReference type="Proteomes" id="UP001497472">
    <property type="component" value="Unassembled WGS sequence"/>
</dbReference>
<accession>A0AAV1K5W2</accession>
<dbReference type="EMBL" id="CAVLEF010000281">
    <property type="protein sequence ID" value="CAK1555985.1"/>
    <property type="molecule type" value="Genomic_DNA"/>
</dbReference>
<protein>
    <submittedName>
        <fullName evidence="2">Uncharacterized protein</fullName>
    </submittedName>
</protein>
<proteinExistence type="predicted"/>
<gene>
    <name evidence="2" type="ORF">LNINA_LOCUS14764</name>
</gene>
<comment type="caution">
    <text evidence="2">The sequence shown here is derived from an EMBL/GenBank/DDBJ whole genome shotgun (WGS) entry which is preliminary data.</text>
</comment>
<keyword evidence="3" id="KW-1185">Reference proteome</keyword>
<organism evidence="2 3">
    <name type="scientific">Leptosia nina</name>
    <dbReference type="NCBI Taxonomy" id="320188"/>
    <lineage>
        <taxon>Eukaryota</taxon>
        <taxon>Metazoa</taxon>
        <taxon>Ecdysozoa</taxon>
        <taxon>Arthropoda</taxon>
        <taxon>Hexapoda</taxon>
        <taxon>Insecta</taxon>
        <taxon>Pterygota</taxon>
        <taxon>Neoptera</taxon>
        <taxon>Endopterygota</taxon>
        <taxon>Lepidoptera</taxon>
        <taxon>Glossata</taxon>
        <taxon>Ditrysia</taxon>
        <taxon>Papilionoidea</taxon>
        <taxon>Pieridae</taxon>
        <taxon>Pierinae</taxon>
        <taxon>Leptosia</taxon>
    </lineage>
</organism>
<name>A0AAV1K5W2_9NEOP</name>
<sequence>MFLRIGFGLYRAPSRTAVKRAHPPRRFQLRTRPRRTRRRRRASGPPPSSRRRKRRRRRSPARHNQLRDKIDNSHCHLAFKLLVILRLKPHLQLMSSLGPNFLCTPPVWQNAGIFLGNACAPIED</sequence>
<evidence type="ECO:0000313" key="2">
    <source>
        <dbReference type="EMBL" id="CAK1555985.1"/>
    </source>
</evidence>
<reference evidence="2 3" key="1">
    <citation type="submission" date="2023-11" db="EMBL/GenBank/DDBJ databases">
        <authorList>
            <person name="Okamura Y."/>
        </authorList>
    </citation>
    <scope>NUCLEOTIDE SEQUENCE [LARGE SCALE GENOMIC DNA]</scope>
</reference>
<feature type="compositionally biased region" description="Basic residues" evidence="1">
    <location>
        <begin position="49"/>
        <end position="61"/>
    </location>
</feature>